<feature type="non-terminal residue" evidence="3">
    <location>
        <position position="182"/>
    </location>
</feature>
<accession>A0A9W8AQT3</accession>
<evidence type="ECO:0000256" key="2">
    <source>
        <dbReference type="SAM" id="SignalP"/>
    </source>
</evidence>
<sequence>MQLSTSAQLAITFGVLAHQAAARVIPQIAESDVLVPGKPYTVNWELDPNTDHNERAQLSLFDTNGQKIKLADDIKLGDGKATVMIPENVDPAPAFAFSTDQGTDYSFRLDGNGGKSYGAQAVQAQGQTQPTTETASPVKQQVANQLPPETLATTRSAQSAQGMDPYTADGLNNPMAVGSNQP</sequence>
<reference evidence="3" key="1">
    <citation type="submission" date="2022-07" db="EMBL/GenBank/DDBJ databases">
        <title>Phylogenomic reconstructions and comparative analyses of Kickxellomycotina fungi.</title>
        <authorList>
            <person name="Reynolds N.K."/>
            <person name="Stajich J.E."/>
            <person name="Barry K."/>
            <person name="Grigoriev I.V."/>
            <person name="Crous P."/>
            <person name="Smith M.E."/>
        </authorList>
    </citation>
    <scope>NUCLEOTIDE SEQUENCE</scope>
    <source>
        <strain evidence="3">RSA 567</strain>
    </source>
</reference>
<protein>
    <recommendedName>
        <fullName evidence="5">Ser-Thr-rich glycosyl-phosphatidyl-inositol-anchored membrane family-domain-containing protein</fullName>
    </recommendedName>
</protein>
<feature type="region of interest" description="Disordered" evidence="1">
    <location>
        <begin position="125"/>
        <end position="182"/>
    </location>
</feature>
<feature type="compositionally biased region" description="Polar residues" evidence="1">
    <location>
        <begin position="151"/>
        <end position="161"/>
    </location>
</feature>
<evidence type="ECO:0008006" key="5">
    <source>
        <dbReference type="Google" id="ProtNLM"/>
    </source>
</evidence>
<dbReference type="Proteomes" id="UP001151582">
    <property type="component" value="Unassembled WGS sequence"/>
</dbReference>
<keyword evidence="4" id="KW-1185">Reference proteome</keyword>
<keyword evidence="2" id="KW-0732">Signal</keyword>
<feature type="chain" id="PRO_5040857080" description="Ser-Thr-rich glycosyl-phosphatidyl-inositol-anchored membrane family-domain-containing protein" evidence="2">
    <location>
        <begin position="23"/>
        <end position="182"/>
    </location>
</feature>
<feature type="compositionally biased region" description="Polar residues" evidence="1">
    <location>
        <begin position="133"/>
        <end position="144"/>
    </location>
</feature>
<proteinExistence type="predicted"/>
<gene>
    <name evidence="3" type="ORF">H4R34_006460</name>
</gene>
<evidence type="ECO:0000313" key="3">
    <source>
        <dbReference type="EMBL" id="KAJ1966857.1"/>
    </source>
</evidence>
<organism evidence="3 4">
    <name type="scientific">Dimargaris verticillata</name>
    <dbReference type="NCBI Taxonomy" id="2761393"/>
    <lineage>
        <taxon>Eukaryota</taxon>
        <taxon>Fungi</taxon>
        <taxon>Fungi incertae sedis</taxon>
        <taxon>Zoopagomycota</taxon>
        <taxon>Kickxellomycotina</taxon>
        <taxon>Dimargaritomycetes</taxon>
        <taxon>Dimargaritales</taxon>
        <taxon>Dimargaritaceae</taxon>
        <taxon>Dimargaris</taxon>
    </lineage>
</organism>
<evidence type="ECO:0000256" key="1">
    <source>
        <dbReference type="SAM" id="MobiDB-lite"/>
    </source>
</evidence>
<comment type="caution">
    <text evidence="3">The sequence shown here is derived from an EMBL/GenBank/DDBJ whole genome shotgun (WGS) entry which is preliminary data.</text>
</comment>
<name>A0A9W8AQT3_9FUNG</name>
<feature type="signal peptide" evidence="2">
    <location>
        <begin position="1"/>
        <end position="22"/>
    </location>
</feature>
<dbReference type="AlphaFoldDB" id="A0A9W8AQT3"/>
<dbReference type="EMBL" id="JANBQB010002479">
    <property type="protein sequence ID" value="KAJ1966857.1"/>
    <property type="molecule type" value="Genomic_DNA"/>
</dbReference>
<evidence type="ECO:0000313" key="4">
    <source>
        <dbReference type="Proteomes" id="UP001151582"/>
    </source>
</evidence>
<dbReference type="OrthoDB" id="10498260at2759"/>